<sequence>MPASASHLLSDHHSFEWPSIHPFFTGPATPTDTEHDPSPLHQPASLPAMAISLPSYHPVFHESMHYIQHPYSAEPDVYSSADFYFHRATTAALTPVAQDMCLLDSGPSPQGHLSRQHDHDEILSPASVQSFLSTSQSQLSPSHSPTELLSPHTLPSPTPLPSMHAVPLQKNGALQSMLHPEEQMFNFTDATHVFPKRAKAPQAFEIDPYAAAFLQEQIGDEKWGIFAARLYERRLGGPKARARGKTPKAPPTRPDHASALDFLVKVEVVKEVLRVFVPHPYNPFKSLTHPYACAPSGIVTLTRATILALSGWSNTQFSYWARRAEAICVLAPHDPTLHAVAIALERRLHPPAPPSSLSCSPLTSPVSSNASFGSTECDPPEPVVTGKGLDQLIDSVKRRTGHSPFLRGKHASLDAFGVPGGDRDAPPAAAPVYQPTFQAQMYAHEARPGSRKRRRRDSGSGDSEVSVPGEGTVPIKVEADIDGAVHVSLAQDAERHARCFRTSDSRDLLASPAAVVGVKRSLPDEVSEDASAAFWPASTHFREGASAALQQLARERGARKRARTGN</sequence>
<comment type="caution">
    <text evidence="1">The sequence shown here is derived from an EMBL/GenBank/DDBJ whole genome shotgun (WGS) entry which is preliminary data.</text>
</comment>
<name>A0ACB8T922_9AGAM</name>
<reference evidence="1" key="2">
    <citation type="journal article" date="2022" name="New Phytol.">
        <title>Evolutionary transition to the ectomycorrhizal habit in the genomes of a hyperdiverse lineage of mushroom-forming fungi.</title>
        <authorList>
            <person name="Looney B."/>
            <person name="Miyauchi S."/>
            <person name="Morin E."/>
            <person name="Drula E."/>
            <person name="Courty P.E."/>
            <person name="Kohler A."/>
            <person name="Kuo A."/>
            <person name="LaButti K."/>
            <person name="Pangilinan J."/>
            <person name="Lipzen A."/>
            <person name="Riley R."/>
            <person name="Andreopoulos W."/>
            <person name="He G."/>
            <person name="Johnson J."/>
            <person name="Nolan M."/>
            <person name="Tritt A."/>
            <person name="Barry K.W."/>
            <person name="Grigoriev I.V."/>
            <person name="Nagy L.G."/>
            <person name="Hibbett D."/>
            <person name="Henrissat B."/>
            <person name="Matheny P.B."/>
            <person name="Labbe J."/>
            <person name="Martin F.M."/>
        </authorList>
    </citation>
    <scope>NUCLEOTIDE SEQUENCE</scope>
    <source>
        <strain evidence="1">HHB10654</strain>
    </source>
</reference>
<gene>
    <name evidence="1" type="ORF">BV25DRAFT_1823066</name>
</gene>
<organism evidence="1 2">
    <name type="scientific">Artomyces pyxidatus</name>
    <dbReference type="NCBI Taxonomy" id="48021"/>
    <lineage>
        <taxon>Eukaryota</taxon>
        <taxon>Fungi</taxon>
        <taxon>Dikarya</taxon>
        <taxon>Basidiomycota</taxon>
        <taxon>Agaricomycotina</taxon>
        <taxon>Agaricomycetes</taxon>
        <taxon>Russulales</taxon>
        <taxon>Auriscalpiaceae</taxon>
        <taxon>Artomyces</taxon>
    </lineage>
</organism>
<dbReference type="Proteomes" id="UP000814140">
    <property type="component" value="Unassembled WGS sequence"/>
</dbReference>
<reference evidence="1" key="1">
    <citation type="submission" date="2021-03" db="EMBL/GenBank/DDBJ databases">
        <authorList>
            <consortium name="DOE Joint Genome Institute"/>
            <person name="Ahrendt S."/>
            <person name="Looney B.P."/>
            <person name="Miyauchi S."/>
            <person name="Morin E."/>
            <person name="Drula E."/>
            <person name="Courty P.E."/>
            <person name="Chicoki N."/>
            <person name="Fauchery L."/>
            <person name="Kohler A."/>
            <person name="Kuo A."/>
            <person name="Labutti K."/>
            <person name="Pangilinan J."/>
            <person name="Lipzen A."/>
            <person name="Riley R."/>
            <person name="Andreopoulos W."/>
            <person name="He G."/>
            <person name="Johnson J."/>
            <person name="Barry K.W."/>
            <person name="Grigoriev I.V."/>
            <person name="Nagy L."/>
            <person name="Hibbett D."/>
            <person name="Henrissat B."/>
            <person name="Matheny P.B."/>
            <person name="Labbe J."/>
            <person name="Martin F."/>
        </authorList>
    </citation>
    <scope>NUCLEOTIDE SEQUENCE</scope>
    <source>
        <strain evidence="1">HHB10654</strain>
    </source>
</reference>
<protein>
    <submittedName>
        <fullName evidence="1">Uncharacterized protein</fullName>
    </submittedName>
</protein>
<dbReference type="EMBL" id="MU277198">
    <property type="protein sequence ID" value="KAI0064661.1"/>
    <property type="molecule type" value="Genomic_DNA"/>
</dbReference>
<keyword evidence="2" id="KW-1185">Reference proteome</keyword>
<proteinExistence type="predicted"/>
<evidence type="ECO:0000313" key="1">
    <source>
        <dbReference type="EMBL" id="KAI0064661.1"/>
    </source>
</evidence>
<accession>A0ACB8T922</accession>
<evidence type="ECO:0000313" key="2">
    <source>
        <dbReference type="Proteomes" id="UP000814140"/>
    </source>
</evidence>